<gene>
    <name evidence="2" type="ORF">BAE44_0010825</name>
</gene>
<feature type="non-terminal residue" evidence="2">
    <location>
        <position position="1"/>
    </location>
</feature>
<accession>A0A1E5VSQ0</accession>
<sequence length="162" mass="17274">LALHAGHAAPRSRAPQYPGPGARSLAPPSMRPTVPSPLTPATPCHSSSWPSPSTSRATAFPRCVPSTPRLPRYLPAHSSCTSKGTHLPSAPRSRSCYTATVGSIRLSPEAPRLPPGAPGSLLRDRGPLPCLLPLRHWPPRPRLRSSSRTRQCCPTPVPPTCR</sequence>
<dbReference type="Proteomes" id="UP000095767">
    <property type="component" value="Unassembled WGS sequence"/>
</dbReference>
<comment type="caution">
    <text evidence="2">The sequence shown here is derived from an EMBL/GenBank/DDBJ whole genome shotgun (WGS) entry which is preliminary data.</text>
</comment>
<evidence type="ECO:0000313" key="3">
    <source>
        <dbReference type="Proteomes" id="UP000095767"/>
    </source>
</evidence>
<feature type="compositionally biased region" description="Low complexity" evidence="1">
    <location>
        <begin position="46"/>
        <end position="55"/>
    </location>
</feature>
<feature type="region of interest" description="Disordered" evidence="1">
    <location>
        <begin position="141"/>
        <end position="162"/>
    </location>
</feature>
<dbReference type="EMBL" id="LWDX02030667">
    <property type="protein sequence ID" value="OEL28158.1"/>
    <property type="molecule type" value="Genomic_DNA"/>
</dbReference>
<keyword evidence="3" id="KW-1185">Reference proteome</keyword>
<name>A0A1E5VSQ0_9POAL</name>
<protein>
    <submittedName>
        <fullName evidence="2">Uncharacterized protein</fullName>
    </submittedName>
</protein>
<feature type="region of interest" description="Disordered" evidence="1">
    <location>
        <begin position="1"/>
        <end position="67"/>
    </location>
</feature>
<proteinExistence type="predicted"/>
<organism evidence="2 3">
    <name type="scientific">Dichanthelium oligosanthes</name>
    <dbReference type="NCBI Taxonomy" id="888268"/>
    <lineage>
        <taxon>Eukaryota</taxon>
        <taxon>Viridiplantae</taxon>
        <taxon>Streptophyta</taxon>
        <taxon>Embryophyta</taxon>
        <taxon>Tracheophyta</taxon>
        <taxon>Spermatophyta</taxon>
        <taxon>Magnoliopsida</taxon>
        <taxon>Liliopsida</taxon>
        <taxon>Poales</taxon>
        <taxon>Poaceae</taxon>
        <taxon>PACMAD clade</taxon>
        <taxon>Panicoideae</taxon>
        <taxon>Panicodae</taxon>
        <taxon>Paniceae</taxon>
        <taxon>Dichantheliinae</taxon>
        <taxon>Dichanthelium</taxon>
    </lineage>
</organism>
<dbReference type="AlphaFoldDB" id="A0A1E5VSQ0"/>
<evidence type="ECO:0000313" key="2">
    <source>
        <dbReference type="EMBL" id="OEL28158.1"/>
    </source>
</evidence>
<evidence type="ECO:0000256" key="1">
    <source>
        <dbReference type="SAM" id="MobiDB-lite"/>
    </source>
</evidence>
<reference evidence="2 3" key="1">
    <citation type="submission" date="2016-09" db="EMBL/GenBank/DDBJ databases">
        <title>The draft genome of Dichanthelium oligosanthes: A C3 panicoid grass species.</title>
        <authorList>
            <person name="Studer A.J."/>
            <person name="Schnable J.C."/>
            <person name="Brutnell T.P."/>
        </authorList>
    </citation>
    <scope>NUCLEOTIDE SEQUENCE [LARGE SCALE GENOMIC DNA]</scope>
    <source>
        <strain evidence="3">cv. Kellogg 1175</strain>
        <tissue evidence="2">Leaf</tissue>
    </source>
</reference>